<evidence type="ECO:0000256" key="5">
    <source>
        <dbReference type="ARBA" id="ARBA00022840"/>
    </source>
</evidence>
<dbReference type="AlphaFoldDB" id="A0A9D1SQM9"/>
<dbReference type="Gene3D" id="3.40.50.300">
    <property type="entry name" value="P-loop containing nucleotide triphosphate hydrolases"/>
    <property type="match status" value="2"/>
</dbReference>
<dbReference type="InterPro" id="IPR000212">
    <property type="entry name" value="DNA_helicase_UvrD/REP"/>
</dbReference>
<dbReference type="PROSITE" id="PS51198">
    <property type="entry name" value="UVRD_HELICASE_ATP_BIND"/>
    <property type="match status" value="1"/>
</dbReference>
<dbReference type="GO" id="GO:0003677">
    <property type="term" value="F:DNA binding"/>
    <property type="evidence" value="ECO:0007669"/>
    <property type="project" value="InterPro"/>
</dbReference>
<accession>A0A9D1SQM9</accession>
<evidence type="ECO:0000256" key="7">
    <source>
        <dbReference type="ARBA" id="ARBA00034617"/>
    </source>
</evidence>
<keyword evidence="2 10" id="KW-0547">Nucleotide-binding</keyword>
<keyword evidence="6" id="KW-0413">Isomerase</keyword>
<evidence type="ECO:0000259" key="11">
    <source>
        <dbReference type="PROSITE" id="PS51198"/>
    </source>
</evidence>
<evidence type="ECO:0000256" key="1">
    <source>
        <dbReference type="ARBA" id="ARBA00009922"/>
    </source>
</evidence>
<dbReference type="PROSITE" id="PS51217">
    <property type="entry name" value="UVRD_HELICASE_CTER"/>
    <property type="match status" value="1"/>
</dbReference>
<evidence type="ECO:0000256" key="3">
    <source>
        <dbReference type="ARBA" id="ARBA00022801"/>
    </source>
</evidence>
<evidence type="ECO:0000256" key="4">
    <source>
        <dbReference type="ARBA" id="ARBA00022806"/>
    </source>
</evidence>
<dbReference type="InterPro" id="IPR014017">
    <property type="entry name" value="DNA_helicase_UvrD-like_C"/>
</dbReference>
<dbReference type="InterPro" id="IPR027417">
    <property type="entry name" value="P-loop_NTPase"/>
</dbReference>
<dbReference type="InterPro" id="IPR014016">
    <property type="entry name" value="UvrD-like_ATP-bd"/>
</dbReference>
<name>A0A9D1SQM9_9CLOT</name>
<dbReference type="Pfam" id="PF00580">
    <property type="entry name" value="UvrD-helicase"/>
    <property type="match status" value="1"/>
</dbReference>
<comment type="similarity">
    <text evidence="1">Belongs to the helicase family. UvrD subfamily.</text>
</comment>
<feature type="domain" description="UvrD-like helicase ATP-binding" evidence="11">
    <location>
        <begin position="46"/>
        <end position="329"/>
    </location>
</feature>
<dbReference type="InterPro" id="IPR013986">
    <property type="entry name" value="DExx_box_DNA_helicase_dom_sf"/>
</dbReference>
<evidence type="ECO:0000256" key="9">
    <source>
        <dbReference type="ARBA" id="ARBA00048988"/>
    </source>
</evidence>
<dbReference type="Gene3D" id="1.10.486.10">
    <property type="entry name" value="PCRA, domain 4"/>
    <property type="match status" value="1"/>
</dbReference>
<evidence type="ECO:0000313" key="13">
    <source>
        <dbReference type="EMBL" id="HIU92198.1"/>
    </source>
</evidence>
<dbReference type="Proteomes" id="UP000886748">
    <property type="component" value="Unassembled WGS sequence"/>
</dbReference>
<comment type="caution">
    <text evidence="13">The sequence shown here is derived from an EMBL/GenBank/DDBJ whole genome shotgun (WGS) entry which is preliminary data.</text>
</comment>
<organism evidence="13 14">
    <name type="scientific">Candidatus Limenecus avicola</name>
    <dbReference type="NCBI Taxonomy" id="2840847"/>
    <lineage>
        <taxon>Bacteria</taxon>
        <taxon>Bacillati</taxon>
        <taxon>Bacillota</taxon>
        <taxon>Clostridia</taxon>
        <taxon>Eubacteriales</taxon>
        <taxon>Clostridiaceae</taxon>
        <taxon>Clostridiaceae incertae sedis</taxon>
        <taxon>Candidatus Limenecus</taxon>
    </lineage>
</organism>
<keyword evidence="4 10" id="KW-0347">Helicase</keyword>
<dbReference type="Pfam" id="PF13361">
    <property type="entry name" value="UvrD_C"/>
    <property type="match status" value="1"/>
</dbReference>
<comment type="catalytic activity">
    <reaction evidence="7">
        <text>Couples ATP hydrolysis with the unwinding of duplex DNA by translocating in the 3'-5' direction.</text>
        <dbReference type="EC" id="5.6.2.4"/>
    </reaction>
</comment>
<evidence type="ECO:0000256" key="8">
    <source>
        <dbReference type="ARBA" id="ARBA00034808"/>
    </source>
</evidence>
<dbReference type="GO" id="GO:0000725">
    <property type="term" value="P:recombinational repair"/>
    <property type="evidence" value="ECO:0007669"/>
    <property type="project" value="TreeGrafter"/>
</dbReference>
<reference evidence="13" key="2">
    <citation type="journal article" date="2021" name="PeerJ">
        <title>Extensive microbial diversity within the chicken gut microbiome revealed by metagenomics and culture.</title>
        <authorList>
            <person name="Gilroy R."/>
            <person name="Ravi A."/>
            <person name="Getino M."/>
            <person name="Pursley I."/>
            <person name="Horton D.L."/>
            <person name="Alikhan N.F."/>
            <person name="Baker D."/>
            <person name="Gharbi K."/>
            <person name="Hall N."/>
            <person name="Watson M."/>
            <person name="Adriaenssens E.M."/>
            <person name="Foster-Nyarko E."/>
            <person name="Jarju S."/>
            <person name="Secka A."/>
            <person name="Antonio M."/>
            <person name="Oren A."/>
            <person name="Chaudhuri R.R."/>
            <person name="La Ragione R."/>
            <person name="Hildebrand F."/>
            <person name="Pallen M.J."/>
        </authorList>
    </citation>
    <scope>NUCLEOTIDE SEQUENCE</scope>
    <source>
        <strain evidence="13">CHK154-7741</strain>
    </source>
</reference>
<dbReference type="PANTHER" id="PTHR11070:SF3">
    <property type="entry name" value="DNA 3'-5' HELICASE"/>
    <property type="match status" value="1"/>
</dbReference>
<dbReference type="EC" id="5.6.2.4" evidence="8"/>
<sequence>MENLTPQNTENIQSTQNASLPVVKKYVLKKSSAQNTQVQYKIDYEKDLNPAQLEAVKTKDGAVLVIAGAGSGKTKTLTYRVARLIESGVKPDNILLLTFTKKAADEMLNRAVMILDSRCEKVSGGTFHSFSNYILRKYSDCLELRNNFTIIDRADAEDVINHIRAQVATKQEKRFPRKGTILDIYSKAVNKNMSAEAVIESEYNQFAHCVEKINEISKQYISYKRENSLLDYDDLLLYLRTLLQSNDEIRKKLSNQYKYIMIDEYQDTNSLQADIIRLLASEHNNVMAVGDDSQSIYSFRGANFRNILDFPAIFPNTKIIKLEQNYRSSQNILALTNEVISRAKEKYTKNLFSTIEHPEKPALICTNDMQTEAEFVAQRVLELQEDDISLNDIAVLCRSARMTYNLEIELAKRAIPYRKFGGLKFIETAHVKDVIAHLRVVLNPNDIISVNRILLLLDGIGAQSAMKLLPVVAKENLDTEKMMLPVKKNTDGIKKLFTTIEQQRKYLMNPAAVVDNILAYYEPVLMEKYDDYQKRLKDLEHFRYLSEQYKNLEDFLSDLALEPPDSSVSEVEDGAQQDEYLTLSTIHSAKGLEWKAVFIIGAVDGRFPSVYSFNSEEELDEELRLMYVAATRAKSYLYITYPIDMFDHATGMVLSKPSRFLDGIQDDILERWALELED</sequence>
<dbReference type="Gene3D" id="1.10.10.160">
    <property type="match status" value="1"/>
</dbReference>
<dbReference type="SUPFAM" id="SSF52540">
    <property type="entry name" value="P-loop containing nucleoside triphosphate hydrolases"/>
    <property type="match status" value="1"/>
</dbReference>
<dbReference type="CDD" id="cd17932">
    <property type="entry name" value="DEXQc_UvrD"/>
    <property type="match status" value="1"/>
</dbReference>
<evidence type="ECO:0000313" key="14">
    <source>
        <dbReference type="Proteomes" id="UP000886748"/>
    </source>
</evidence>
<dbReference type="EMBL" id="DVOD01000026">
    <property type="protein sequence ID" value="HIU92198.1"/>
    <property type="molecule type" value="Genomic_DNA"/>
</dbReference>
<evidence type="ECO:0000259" key="12">
    <source>
        <dbReference type="PROSITE" id="PS51217"/>
    </source>
</evidence>
<dbReference type="PANTHER" id="PTHR11070">
    <property type="entry name" value="UVRD / RECB / PCRA DNA HELICASE FAMILY MEMBER"/>
    <property type="match status" value="1"/>
</dbReference>
<reference evidence="13" key="1">
    <citation type="submission" date="2020-10" db="EMBL/GenBank/DDBJ databases">
        <authorList>
            <person name="Gilroy R."/>
        </authorList>
    </citation>
    <scope>NUCLEOTIDE SEQUENCE</scope>
    <source>
        <strain evidence="13">CHK154-7741</strain>
    </source>
</reference>
<dbReference type="GO" id="GO:0005829">
    <property type="term" value="C:cytosol"/>
    <property type="evidence" value="ECO:0007669"/>
    <property type="project" value="TreeGrafter"/>
</dbReference>
<evidence type="ECO:0000256" key="2">
    <source>
        <dbReference type="ARBA" id="ARBA00022741"/>
    </source>
</evidence>
<evidence type="ECO:0000256" key="6">
    <source>
        <dbReference type="ARBA" id="ARBA00023235"/>
    </source>
</evidence>
<proteinExistence type="inferred from homology"/>
<dbReference type="GO" id="GO:0005524">
    <property type="term" value="F:ATP binding"/>
    <property type="evidence" value="ECO:0007669"/>
    <property type="project" value="UniProtKB-UniRule"/>
</dbReference>
<dbReference type="GO" id="GO:0043138">
    <property type="term" value="F:3'-5' DNA helicase activity"/>
    <property type="evidence" value="ECO:0007669"/>
    <property type="project" value="UniProtKB-EC"/>
</dbReference>
<keyword evidence="5 10" id="KW-0067">ATP-binding</keyword>
<comment type="catalytic activity">
    <reaction evidence="9">
        <text>ATP + H2O = ADP + phosphate + H(+)</text>
        <dbReference type="Rhea" id="RHEA:13065"/>
        <dbReference type="ChEBI" id="CHEBI:15377"/>
        <dbReference type="ChEBI" id="CHEBI:15378"/>
        <dbReference type="ChEBI" id="CHEBI:30616"/>
        <dbReference type="ChEBI" id="CHEBI:43474"/>
        <dbReference type="ChEBI" id="CHEBI:456216"/>
        <dbReference type="EC" id="5.6.2.4"/>
    </reaction>
</comment>
<keyword evidence="3 10" id="KW-0378">Hydrolase</keyword>
<dbReference type="GO" id="GO:0016787">
    <property type="term" value="F:hydrolase activity"/>
    <property type="evidence" value="ECO:0007669"/>
    <property type="project" value="UniProtKB-UniRule"/>
</dbReference>
<feature type="binding site" evidence="10">
    <location>
        <begin position="67"/>
        <end position="74"/>
    </location>
    <ligand>
        <name>ATP</name>
        <dbReference type="ChEBI" id="CHEBI:30616"/>
    </ligand>
</feature>
<evidence type="ECO:0000256" key="10">
    <source>
        <dbReference type="PROSITE-ProRule" id="PRU00560"/>
    </source>
</evidence>
<gene>
    <name evidence="13" type="ORF">IAD26_03575</name>
</gene>
<feature type="domain" description="UvrD-like helicase C-terminal" evidence="12">
    <location>
        <begin position="330"/>
        <end position="591"/>
    </location>
</feature>
<protein>
    <recommendedName>
        <fullName evidence="8">DNA 3'-5' helicase</fullName>
        <ecNumber evidence="8">5.6.2.4</ecNumber>
    </recommendedName>
</protein>